<protein>
    <recommendedName>
        <fullName evidence="1">KAP NTPase domain-containing protein</fullName>
    </recommendedName>
</protein>
<evidence type="ECO:0000313" key="2">
    <source>
        <dbReference type="EMBL" id="GAG78424.1"/>
    </source>
</evidence>
<proteinExistence type="predicted"/>
<organism evidence="2">
    <name type="scientific">marine sediment metagenome</name>
    <dbReference type="NCBI Taxonomy" id="412755"/>
    <lineage>
        <taxon>unclassified sequences</taxon>
        <taxon>metagenomes</taxon>
        <taxon>ecological metagenomes</taxon>
    </lineage>
</organism>
<dbReference type="AlphaFoldDB" id="X1A9M1"/>
<name>X1A9M1_9ZZZZ</name>
<comment type="caution">
    <text evidence="2">The sequence shown here is derived from an EMBL/GenBank/DDBJ whole genome shotgun (WGS) entry which is preliminary data.</text>
</comment>
<evidence type="ECO:0000259" key="1">
    <source>
        <dbReference type="Pfam" id="PF07693"/>
    </source>
</evidence>
<reference evidence="2" key="1">
    <citation type="journal article" date="2014" name="Front. Microbiol.">
        <title>High frequency of phylogenetically diverse reductive dehalogenase-homologous genes in deep subseafloor sedimentary metagenomes.</title>
        <authorList>
            <person name="Kawai M."/>
            <person name="Futagami T."/>
            <person name="Toyoda A."/>
            <person name="Takaki Y."/>
            <person name="Nishi S."/>
            <person name="Hori S."/>
            <person name="Arai W."/>
            <person name="Tsubouchi T."/>
            <person name="Morono Y."/>
            <person name="Uchiyama I."/>
            <person name="Ito T."/>
            <person name="Fujiyama A."/>
            <person name="Inagaki F."/>
            <person name="Takami H."/>
        </authorList>
    </citation>
    <scope>NUCLEOTIDE SEQUENCE</scope>
    <source>
        <strain evidence="2">Expedition CK06-06</strain>
    </source>
</reference>
<gene>
    <name evidence="2" type="ORF">S01H4_29310</name>
</gene>
<dbReference type="Pfam" id="PF07693">
    <property type="entry name" value="KAP_NTPase"/>
    <property type="match status" value="1"/>
</dbReference>
<feature type="domain" description="KAP NTPase" evidence="1">
    <location>
        <begin position="3"/>
        <end position="76"/>
    </location>
</feature>
<dbReference type="InterPro" id="IPR011646">
    <property type="entry name" value="KAP_P-loop"/>
</dbReference>
<feature type="non-terminal residue" evidence="2">
    <location>
        <position position="76"/>
    </location>
</feature>
<accession>X1A9M1</accession>
<dbReference type="EMBL" id="BART01014913">
    <property type="protein sequence ID" value="GAG78424.1"/>
    <property type="molecule type" value="Genomic_DNA"/>
</dbReference>
<sequence length="76" mass="9202">MQSDYIEKIVQMPIQLPKIEQNTIDNFLGKHVEKFLDEIKVPNEEKTKFINNFSSFYVIEIRKLFKTLRHAKRYLN</sequence>